<dbReference type="AlphaFoldDB" id="G7VF56"/>
<accession>G7VF56</accession>
<dbReference type="Proteomes" id="UP000005867">
    <property type="component" value="Chromosome"/>
</dbReference>
<protein>
    <submittedName>
        <fullName evidence="1">Uncharacterized protein</fullName>
    </submittedName>
</protein>
<reference evidence="1 2" key="1">
    <citation type="journal article" date="2012" name="J. Bacteriol.">
        <title>Complete genome sequence of strain 1860, a crenarchaeon of the genus pyrobaculum able to grow with various electron acceptors.</title>
        <authorList>
            <person name="Mardanov A.V."/>
            <person name="Gumerov V.M."/>
            <person name="Slobodkina G.B."/>
            <person name="Beletsky A.V."/>
            <person name="Bonch-Osmolovskaya E.A."/>
            <person name="Ravin N.V."/>
            <person name="Skryabin K.G."/>
        </authorList>
    </citation>
    <scope>NUCLEOTIDE SEQUENCE [LARGE SCALE GENOMIC DNA]</scope>
    <source>
        <strain evidence="1 2">1860</strain>
    </source>
</reference>
<dbReference type="EMBL" id="CP003098">
    <property type="protein sequence ID" value="AET31672.1"/>
    <property type="molecule type" value="Genomic_DNA"/>
</dbReference>
<proteinExistence type="predicted"/>
<evidence type="ECO:0000313" key="2">
    <source>
        <dbReference type="Proteomes" id="UP000005867"/>
    </source>
</evidence>
<organism evidence="1 2">
    <name type="scientific">Pyrobaculum ferrireducens</name>
    <dbReference type="NCBI Taxonomy" id="1104324"/>
    <lineage>
        <taxon>Archaea</taxon>
        <taxon>Thermoproteota</taxon>
        <taxon>Thermoprotei</taxon>
        <taxon>Thermoproteales</taxon>
        <taxon>Thermoproteaceae</taxon>
        <taxon>Pyrobaculum</taxon>
    </lineage>
</organism>
<dbReference type="KEGG" id="pyr:P186_0211"/>
<dbReference type="HOGENOM" id="CLU_3323124_0_0_2"/>
<sequence>MKWRIDTERYKRDRLREALRDAEVLGGPRGWVTRLDCP</sequence>
<gene>
    <name evidence="1" type="ORF">P186_0211</name>
</gene>
<name>G7VF56_9CREN</name>
<keyword evidence="2" id="KW-1185">Reference proteome</keyword>
<evidence type="ECO:0000313" key="1">
    <source>
        <dbReference type="EMBL" id="AET31672.1"/>
    </source>
</evidence>
<dbReference type="BioCyc" id="PSP1104324:GJSN-204-MONOMER"/>